<dbReference type="Gene3D" id="3.50.50.60">
    <property type="entry name" value="FAD/NAD(P)-binding domain"/>
    <property type="match status" value="1"/>
</dbReference>
<protein>
    <submittedName>
        <fullName evidence="1">2-polyprenyl-6-methoxyphenol hydroxylase-like oxidoreductase</fullName>
    </submittedName>
</protein>
<evidence type="ECO:0000313" key="2">
    <source>
        <dbReference type="Proteomes" id="UP000194000"/>
    </source>
</evidence>
<sequence length="463" mass="50615">MAKIGDHAVVLGASMAGLLAARALTEFFETVTVVERDILPDNPANRRGVPQGRHLHALLARGAQVLDELFPGILDEMVAGGAPYFDGQDLSKLHYDLGGHRVVSTGSVEAFTAYMTSRPFLEYHVRRRVCAIANIRLLDNHDVVELMVRPDCTRVTGVLTVDRGSRDESILTADLIVDATGRASRTPAWLEGLGYDRPVEDHVVVHLAYASQVLRMAPDALHEMGVLIGPVPGRPTGLGLLGCENDTWLLTLIGMAGHKPPRELSAMWSFAEGFTPGHVLAAVRNAEPIGEVACHRVPSSQWRRYDKMQRFPKGLLVIGDAICSFNPVYGQGMTVAALETLALRGCLSTGTSDLAWRFFRATARPIRQAWQLAAGGDLALPEIDGHRPLATRLLNGYVDRVLTAAEFDTAALNQFFKVTALIDPPNRLLRPAIVWRAASANYRRRQHDSQIREPAAVVEEVAI</sequence>
<comment type="caution">
    <text evidence="1">The sequence shown here is derived from an EMBL/GenBank/DDBJ whole genome shotgun (WGS) entry which is preliminary data.</text>
</comment>
<dbReference type="RefSeq" id="WP_139820185.1">
    <property type="nucleotide sequence ID" value="NZ_JACKVI010000012.1"/>
</dbReference>
<dbReference type="EMBL" id="LQOW01000031">
    <property type="protein sequence ID" value="ORV57293.1"/>
    <property type="molecule type" value="Genomic_DNA"/>
</dbReference>
<evidence type="ECO:0000313" key="1">
    <source>
        <dbReference type="EMBL" id="ORV57293.1"/>
    </source>
</evidence>
<dbReference type="OrthoDB" id="9790035at2"/>
<proteinExistence type="predicted"/>
<keyword evidence="2" id="KW-1185">Reference proteome</keyword>
<dbReference type="PANTHER" id="PTHR43422:SF3">
    <property type="entry name" value="THIAMINE THIAZOLE SYNTHASE"/>
    <property type="match status" value="1"/>
</dbReference>
<reference evidence="1 2" key="1">
    <citation type="submission" date="2016-01" db="EMBL/GenBank/DDBJ databases">
        <title>The new phylogeny of the genus Mycobacterium.</title>
        <authorList>
            <person name="Tarcisio F."/>
            <person name="Conor M."/>
            <person name="Antonella G."/>
            <person name="Elisabetta G."/>
            <person name="Giulia F.S."/>
            <person name="Sara T."/>
            <person name="Anna F."/>
            <person name="Clotilde B."/>
            <person name="Roberto B."/>
            <person name="Veronica D.S."/>
            <person name="Fabio R."/>
            <person name="Monica P."/>
            <person name="Olivier J."/>
            <person name="Enrico T."/>
            <person name="Nicola S."/>
        </authorList>
    </citation>
    <scope>NUCLEOTIDE SEQUENCE [LARGE SCALE GENOMIC DNA]</scope>
    <source>
        <strain evidence="1 2">DSM 45731</strain>
    </source>
</reference>
<dbReference type="PANTHER" id="PTHR43422">
    <property type="entry name" value="THIAMINE THIAZOLE SYNTHASE"/>
    <property type="match status" value="1"/>
</dbReference>
<dbReference type="STRING" id="1260918.AWC06_02590"/>
<accession>A0A1X1UKD0</accession>
<dbReference type="Proteomes" id="UP000194000">
    <property type="component" value="Unassembled WGS sequence"/>
</dbReference>
<dbReference type="InterPro" id="IPR036188">
    <property type="entry name" value="FAD/NAD-bd_sf"/>
</dbReference>
<gene>
    <name evidence="1" type="ORF">AWC06_02590</name>
</gene>
<organism evidence="1 2">
    <name type="scientific">Mycobacterium fragae</name>
    <dbReference type="NCBI Taxonomy" id="1260918"/>
    <lineage>
        <taxon>Bacteria</taxon>
        <taxon>Bacillati</taxon>
        <taxon>Actinomycetota</taxon>
        <taxon>Actinomycetes</taxon>
        <taxon>Mycobacteriales</taxon>
        <taxon>Mycobacteriaceae</taxon>
        <taxon>Mycobacterium</taxon>
    </lineage>
</organism>
<name>A0A1X1UKD0_9MYCO</name>
<dbReference type="AlphaFoldDB" id="A0A1X1UKD0"/>
<dbReference type="SUPFAM" id="SSF51905">
    <property type="entry name" value="FAD/NAD(P)-binding domain"/>
    <property type="match status" value="1"/>
</dbReference>